<dbReference type="AlphaFoldDB" id="F6B7G6"/>
<dbReference type="KEGG" id="dca:Desca_1672"/>
<keyword evidence="2" id="KW-1185">Reference proteome</keyword>
<accession>F6B7G6</accession>
<gene>
    <name evidence="1" type="ordered locus">Desca_1672</name>
</gene>
<evidence type="ECO:0000313" key="1">
    <source>
        <dbReference type="EMBL" id="AEF94520.1"/>
    </source>
</evidence>
<dbReference type="RefSeq" id="WP_013810315.1">
    <property type="nucleotide sequence ID" value="NC_015565.1"/>
</dbReference>
<sequence length="52" mass="5865">MKVRIAKYKKFISCVKILTIENIGTVVALIFSQLTKRGRFPDKTNLIQGGIL</sequence>
<evidence type="ECO:0000313" key="2">
    <source>
        <dbReference type="Proteomes" id="UP000009226"/>
    </source>
</evidence>
<reference evidence="1" key="1">
    <citation type="submission" date="2011-05" db="EMBL/GenBank/DDBJ databases">
        <title>Complete sequence of Desulfotomaculum carboxydivorans CO-1-SRB.</title>
        <authorList>
            <consortium name="US DOE Joint Genome Institute"/>
            <person name="Lucas S."/>
            <person name="Han J."/>
            <person name="Lapidus A."/>
            <person name="Cheng J.-F."/>
            <person name="Goodwin L."/>
            <person name="Pitluck S."/>
            <person name="Peters L."/>
            <person name="Mikhailova N."/>
            <person name="Lu M."/>
            <person name="Han C."/>
            <person name="Tapia R."/>
            <person name="Land M."/>
            <person name="Hauser L."/>
            <person name="Kyrpides N."/>
            <person name="Ivanova N."/>
            <person name="Pagani I."/>
            <person name="Stams A."/>
            <person name="Plugge C."/>
            <person name="Muyzer G."/>
            <person name="Kuever J."/>
            <person name="Parshina S."/>
            <person name="Ivanova A."/>
            <person name="Nazina T."/>
            <person name="Woyke T."/>
        </authorList>
    </citation>
    <scope>NUCLEOTIDE SEQUENCE [LARGE SCALE GENOMIC DNA]</scope>
    <source>
        <strain evidence="1">CO-1-SRB</strain>
    </source>
</reference>
<dbReference type="EMBL" id="CP002736">
    <property type="protein sequence ID" value="AEF94520.1"/>
    <property type="molecule type" value="Genomic_DNA"/>
</dbReference>
<protein>
    <submittedName>
        <fullName evidence="1">Uncharacterized protein</fullName>
    </submittedName>
</protein>
<dbReference type="HOGENOM" id="CLU_3079120_0_0_9"/>
<dbReference type="Proteomes" id="UP000009226">
    <property type="component" value="Chromosome"/>
</dbReference>
<proteinExistence type="predicted"/>
<name>F6B7G6_DESCC</name>
<dbReference type="STRING" id="868595.Desca_1672"/>
<organism evidence="1 2">
    <name type="scientific">Desulfotomaculum nigrificans (strain DSM 14880 / VKM B-2319 / CO-1-SRB)</name>
    <name type="common">Desulfotomaculum carboxydivorans</name>
    <dbReference type="NCBI Taxonomy" id="868595"/>
    <lineage>
        <taxon>Bacteria</taxon>
        <taxon>Bacillati</taxon>
        <taxon>Bacillota</taxon>
        <taxon>Clostridia</taxon>
        <taxon>Eubacteriales</taxon>
        <taxon>Desulfotomaculaceae</taxon>
        <taxon>Desulfotomaculum</taxon>
    </lineage>
</organism>